<dbReference type="Proteomes" id="UP000037716">
    <property type="component" value="Unassembled WGS sequence"/>
</dbReference>
<organism evidence="1 3">
    <name type="scientific">Polaribacter dokdonensis DSW-5</name>
    <dbReference type="NCBI Taxonomy" id="1300348"/>
    <lineage>
        <taxon>Bacteria</taxon>
        <taxon>Pseudomonadati</taxon>
        <taxon>Bacteroidota</taxon>
        <taxon>Flavobacteriia</taxon>
        <taxon>Flavobacteriales</taxon>
        <taxon>Flavobacteriaceae</taxon>
    </lineage>
</organism>
<dbReference type="RefSeq" id="WP_053974514.1">
    <property type="nucleotide sequence ID" value="NZ_FNUE01000002.1"/>
</dbReference>
<dbReference type="AlphaFoldDB" id="A0A0M9CH38"/>
<name>A0A0M9CH38_9FLAO</name>
<proteinExistence type="predicted"/>
<dbReference type="PATRIC" id="fig|1300348.6.peg.1972"/>
<evidence type="ECO:0000313" key="4">
    <source>
        <dbReference type="Proteomes" id="UP000183071"/>
    </source>
</evidence>
<dbReference type="OrthoDB" id="1203172at2"/>
<dbReference type="STRING" id="1300348.I602_1972"/>
<keyword evidence="4" id="KW-1185">Reference proteome</keyword>
<reference evidence="2 4" key="2">
    <citation type="submission" date="2016-10" db="EMBL/GenBank/DDBJ databases">
        <authorList>
            <person name="Varghese N."/>
            <person name="Submissions S."/>
        </authorList>
    </citation>
    <scope>NUCLEOTIDE SEQUENCE [LARGE SCALE GENOMIC DNA]</scope>
    <source>
        <strain evidence="2 4">DSW-5</strain>
    </source>
</reference>
<evidence type="ECO:0000313" key="1">
    <source>
        <dbReference type="EMBL" id="KOY52412.1"/>
    </source>
</evidence>
<accession>A0A0M9CH38</accession>
<dbReference type="EMBL" id="FNUE01000002">
    <property type="protein sequence ID" value="SEE45014.1"/>
    <property type="molecule type" value="Genomic_DNA"/>
</dbReference>
<dbReference type="EMBL" id="LGBR01000001">
    <property type="protein sequence ID" value="KOY52412.1"/>
    <property type="molecule type" value="Genomic_DNA"/>
</dbReference>
<reference evidence="1 3" key="1">
    <citation type="submission" date="2015-07" db="EMBL/GenBank/DDBJ databases">
        <title>Genome of Polaribacter dokdonenesis DSW-5, isolated from seawater off Dokdo in Korea.</title>
        <authorList>
            <person name="Yoon K."/>
            <person name="Song J.Y."/>
            <person name="Kim J.F."/>
        </authorList>
    </citation>
    <scope>NUCLEOTIDE SEQUENCE [LARGE SCALE GENOMIC DNA]</scope>
    <source>
        <strain evidence="1 3">DSW-5</strain>
    </source>
</reference>
<evidence type="ECO:0000313" key="3">
    <source>
        <dbReference type="Proteomes" id="UP000037716"/>
    </source>
</evidence>
<gene>
    <name evidence="1" type="ORF">I602_1972</name>
    <name evidence="2" type="ORF">SAMN05444353_1742</name>
</gene>
<dbReference type="Proteomes" id="UP000183071">
    <property type="component" value="Unassembled WGS sequence"/>
</dbReference>
<sequence>MKKTILLIFLLKCGIGISQTEFPFYEQIAFDFYQSKLIDSFPTKKKIKVYQYVNDFQPDYFVFSNPNCLGIKWKNNEQFQPIESYVESQRKIDSERFELDFSDLDKKKFKIKKRGKGNYPRLNITAPHKEKNGTDRIFVNIHETHENIYVTYHIEFNDKGEIIDWCKEMDEIIRTY</sequence>
<evidence type="ECO:0000313" key="2">
    <source>
        <dbReference type="EMBL" id="SEE45014.1"/>
    </source>
</evidence>
<protein>
    <submittedName>
        <fullName evidence="1">Uncharacterized protein</fullName>
    </submittedName>
</protein>
<comment type="caution">
    <text evidence="1">The sequence shown here is derived from an EMBL/GenBank/DDBJ whole genome shotgun (WGS) entry which is preliminary data.</text>
</comment>